<dbReference type="InterPro" id="IPR029063">
    <property type="entry name" value="SAM-dependent_MTases_sf"/>
</dbReference>
<dbReference type="EMBL" id="AUVB01000001">
    <property type="protein sequence ID" value="KGE05322.1"/>
    <property type="molecule type" value="Genomic_DNA"/>
</dbReference>
<dbReference type="SUPFAM" id="SSF53335">
    <property type="entry name" value="S-adenosyl-L-methionine-dependent methyltransferases"/>
    <property type="match status" value="1"/>
</dbReference>
<dbReference type="AlphaFoldDB" id="A0A095VV31"/>
<protein>
    <recommendedName>
        <fullName evidence="1">Methyltransferase domain-containing protein</fullName>
    </recommendedName>
</protein>
<gene>
    <name evidence="2" type="ORF">HRUBRA_00002</name>
</gene>
<dbReference type="OrthoDB" id="264333at2"/>
<reference evidence="2 3" key="1">
    <citation type="journal article" date="2014" name="Genome Announc.">
        <title>Genome Sequence of Gammaproteobacterial Pseudohaliea rubra Type Strain DSM 19751, Isolated from Coastal Seawater of the Mediterranean Sea.</title>
        <authorList>
            <person name="Spring S."/>
            <person name="Fiebig A."/>
            <person name="Riedel T."/>
            <person name="Goker M."/>
            <person name="Klenk H.P."/>
        </authorList>
    </citation>
    <scope>NUCLEOTIDE SEQUENCE [LARGE SCALE GENOMIC DNA]</scope>
    <source>
        <strain evidence="2 3">DSM 19751</strain>
    </source>
</reference>
<feature type="domain" description="Methyltransferase" evidence="1">
    <location>
        <begin position="61"/>
        <end position="154"/>
    </location>
</feature>
<dbReference type="InterPro" id="IPR041698">
    <property type="entry name" value="Methyltransf_25"/>
</dbReference>
<keyword evidence="3" id="KW-1185">Reference proteome</keyword>
<accession>A0A095VV31</accession>
<dbReference type="Pfam" id="PF13649">
    <property type="entry name" value="Methyltransf_25"/>
    <property type="match status" value="1"/>
</dbReference>
<evidence type="ECO:0000313" key="2">
    <source>
        <dbReference type="EMBL" id="KGE05322.1"/>
    </source>
</evidence>
<dbReference type="HOGENOM" id="CLU_088956_0_0_6"/>
<dbReference type="eggNOG" id="COG3897">
    <property type="taxonomic scope" value="Bacteria"/>
</dbReference>
<evidence type="ECO:0000259" key="1">
    <source>
        <dbReference type="Pfam" id="PF13649"/>
    </source>
</evidence>
<sequence length="204" mass="22620">MAVKHTRRFRGALFPTAAHPAIRAVRRRSDAPAIHGNKLWKSSCLVIDYLHRHPPESCQRVLDVGCGWGIGGIWCAKRFGAAVTSVDADPNVFPYLDVVADLNGVRTEHLIRRFERISTRELAGYDLLIGADICFWDELAAPVANLVNRALKAGVGELLIGDPERAPFLTMAERCINRHGGELLEWRTRGALAARGTLLHINNR</sequence>
<dbReference type="Gene3D" id="3.40.50.150">
    <property type="entry name" value="Vaccinia Virus protein VP39"/>
    <property type="match status" value="1"/>
</dbReference>
<dbReference type="Proteomes" id="UP000029640">
    <property type="component" value="Unassembled WGS sequence"/>
</dbReference>
<comment type="caution">
    <text evidence="2">The sequence shown here is derived from an EMBL/GenBank/DDBJ whole genome shotgun (WGS) entry which is preliminary data.</text>
</comment>
<evidence type="ECO:0000313" key="3">
    <source>
        <dbReference type="Proteomes" id="UP000029640"/>
    </source>
</evidence>
<proteinExistence type="predicted"/>
<organism evidence="2 3">
    <name type="scientific">Pseudohaliea rubra DSM 19751</name>
    <dbReference type="NCBI Taxonomy" id="1265313"/>
    <lineage>
        <taxon>Bacteria</taxon>
        <taxon>Pseudomonadati</taxon>
        <taxon>Pseudomonadota</taxon>
        <taxon>Gammaproteobacteria</taxon>
        <taxon>Cellvibrionales</taxon>
        <taxon>Halieaceae</taxon>
        <taxon>Pseudohaliea</taxon>
    </lineage>
</organism>
<dbReference type="RefSeq" id="WP_035516019.1">
    <property type="nucleotide sequence ID" value="NZ_KN234760.1"/>
</dbReference>
<name>A0A095VV31_9GAMM</name>
<dbReference type="STRING" id="1265313.HRUBRA_00002"/>